<dbReference type="AlphaFoldDB" id="A0A0Z8KEE8"/>
<proteinExistence type="predicted"/>
<sequence>MQETTQSILMTYLFDSFEVGNKQINAQFQNASRKKMLAIINQDLVDIEEAELDILSDYQLAYDDISQLTDEEFEQGRNEILSWEPVDASPF</sequence>
<dbReference type="EMBL" id="FIIE01000008">
    <property type="protein sequence ID" value="CYV70719.1"/>
    <property type="molecule type" value="Genomic_DNA"/>
</dbReference>
<dbReference type="Proteomes" id="UP000070960">
    <property type="component" value="Unassembled WGS sequence"/>
</dbReference>
<accession>A0A0Z8KEE8</accession>
<evidence type="ECO:0000313" key="1">
    <source>
        <dbReference type="EMBL" id="CYV70719.1"/>
    </source>
</evidence>
<name>A0A0Z8KEE8_STRSU</name>
<evidence type="ECO:0000313" key="2">
    <source>
        <dbReference type="Proteomes" id="UP000070960"/>
    </source>
</evidence>
<dbReference type="RefSeq" id="WP_044763736.1">
    <property type="nucleotide sequence ID" value="NZ_CECW01000008.1"/>
</dbReference>
<protein>
    <submittedName>
        <fullName evidence="1">Uncharacterized protein</fullName>
    </submittedName>
</protein>
<gene>
    <name evidence="1" type="ORF">ERS132442_01096</name>
</gene>
<organism evidence="1 2">
    <name type="scientific">Streptococcus suis</name>
    <dbReference type="NCBI Taxonomy" id="1307"/>
    <lineage>
        <taxon>Bacteria</taxon>
        <taxon>Bacillati</taxon>
        <taxon>Bacillota</taxon>
        <taxon>Bacilli</taxon>
        <taxon>Lactobacillales</taxon>
        <taxon>Streptococcaceae</taxon>
        <taxon>Streptococcus</taxon>
    </lineage>
</organism>
<reference evidence="1 2" key="1">
    <citation type="submission" date="2016-02" db="EMBL/GenBank/DDBJ databases">
        <authorList>
            <consortium name="Pathogen Informatics"/>
        </authorList>
    </citation>
    <scope>NUCLEOTIDE SEQUENCE [LARGE SCALE GENOMIC DNA]</scope>
    <source>
        <strain evidence="1 2">LSS80</strain>
    </source>
</reference>